<dbReference type="InterPro" id="IPR005269">
    <property type="entry name" value="LOG"/>
</dbReference>
<dbReference type="GO" id="GO:0005829">
    <property type="term" value="C:cytosol"/>
    <property type="evidence" value="ECO:0007669"/>
    <property type="project" value="TreeGrafter"/>
</dbReference>
<proteinExistence type="predicted"/>
<protein>
    <recommendedName>
        <fullName evidence="4">Cytokinin riboside 5'-monophosphate phosphoribohydrolase</fullName>
    </recommendedName>
</protein>
<dbReference type="AlphaFoldDB" id="A0AAD5TLR6"/>
<gene>
    <name evidence="2" type="ORF">HDU87_001925</name>
</gene>
<dbReference type="SUPFAM" id="SSF102405">
    <property type="entry name" value="MCP/YpsA-like"/>
    <property type="match status" value="1"/>
</dbReference>
<accession>A0AAD5TLR6</accession>
<dbReference type="Proteomes" id="UP001212152">
    <property type="component" value="Unassembled WGS sequence"/>
</dbReference>
<name>A0AAD5TLR6_9FUNG</name>
<dbReference type="Gene3D" id="3.40.50.450">
    <property type="match status" value="1"/>
</dbReference>
<dbReference type="PANTHER" id="PTHR31223:SF70">
    <property type="entry name" value="LOG FAMILY PROTEIN YJL055W"/>
    <property type="match status" value="1"/>
</dbReference>
<evidence type="ECO:0000256" key="1">
    <source>
        <dbReference type="SAM" id="MobiDB-lite"/>
    </source>
</evidence>
<dbReference type="GO" id="GO:0009691">
    <property type="term" value="P:cytokinin biosynthetic process"/>
    <property type="evidence" value="ECO:0007669"/>
    <property type="project" value="InterPro"/>
</dbReference>
<dbReference type="PANTHER" id="PTHR31223">
    <property type="entry name" value="LOG FAMILY PROTEIN YJL055W"/>
    <property type="match status" value="1"/>
</dbReference>
<comment type="caution">
    <text evidence="2">The sequence shown here is derived from an EMBL/GenBank/DDBJ whole genome shotgun (WGS) entry which is preliminary data.</text>
</comment>
<keyword evidence="3" id="KW-1185">Reference proteome</keyword>
<evidence type="ECO:0008006" key="4">
    <source>
        <dbReference type="Google" id="ProtNLM"/>
    </source>
</evidence>
<evidence type="ECO:0000313" key="3">
    <source>
        <dbReference type="Proteomes" id="UP001212152"/>
    </source>
</evidence>
<dbReference type="InterPro" id="IPR031100">
    <property type="entry name" value="LOG_fam"/>
</dbReference>
<dbReference type="Pfam" id="PF03641">
    <property type="entry name" value="Lysine_decarbox"/>
    <property type="match status" value="1"/>
</dbReference>
<feature type="region of interest" description="Disordered" evidence="1">
    <location>
        <begin position="206"/>
        <end position="226"/>
    </location>
</feature>
<reference evidence="2" key="1">
    <citation type="submission" date="2020-05" db="EMBL/GenBank/DDBJ databases">
        <title>Phylogenomic resolution of chytrid fungi.</title>
        <authorList>
            <person name="Stajich J.E."/>
            <person name="Amses K."/>
            <person name="Simmons R."/>
            <person name="Seto K."/>
            <person name="Myers J."/>
            <person name="Bonds A."/>
            <person name="Quandt C.A."/>
            <person name="Barry K."/>
            <person name="Liu P."/>
            <person name="Grigoriev I."/>
            <person name="Longcore J.E."/>
            <person name="James T.Y."/>
        </authorList>
    </citation>
    <scope>NUCLEOTIDE SEQUENCE</scope>
    <source>
        <strain evidence="2">JEL0379</strain>
    </source>
</reference>
<organism evidence="2 3">
    <name type="scientific">Geranomyces variabilis</name>
    <dbReference type="NCBI Taxonomy" id="109894"/>
    <lineage>
        <taxon>Eukaryota</taxon>
        <taxon>Fungi</taxon>
        <taxon>Fungi incertae sedis</taxon>
        <taxon>Chytridiomycota</taxon>
        <taxon>Chytridiomycota incertae sedis</taxon>
        <taxon>Chytridiomycetes</taxon>
        <taxon>Spizellomycetales</taxon>
        <taxon>Powellomycetaceae</taxon>
        <taxon>Geranomyces</taxon>
    </lineage>
</organism>
<dbReference type="EMBL" id="JADGJQ010000016">
    <property type="protein sequence ID" value="KAJ3180416.1"/>
    <property type="molecule type" value="Genomic_DNA"/>
</dbReference>
<evidence type="ECO:0000313" key="2">
    <source>
        <dbReference type="EMBL" id="KAJ3180416.1"/>
    </source>
</evidence>
<dbReference type="NCBIfam" id="TIGR00730">
    <property type="entry name" value="Rossman fold protein, TIGR00730 family"/>
    <property type="match status" value="1"/>
</dbReference>
<sequence length="226" mass="23804">MTTTTSTTTTLTPTTICVFCGSSPGTNPLYAAAARDLGRAIARRGLGLVYGGGTHGLMGAVANAAHDAGAPVLGFIPQAMTQFEGLLPVGEMHLVPDMHTRKRRMAEEAGAFIALPGGFGTLEELFEMLTWSQLAIHRKPIGILNTDGFYAPLLALIDRAVQDGFIRPQARGLLVVRDTVDELMEAVMAFEDAPAGARYGLDWTSDGSGKKVAPPDHGKKGGVVDV</sequence>
<dbReference type="GO" id="GO:0016799">
    <property type="term" value="F:hydrolase activity, hydrolyzing N-glycosyl compounds"/>
    <property type="evidence" value="ECO:0007669"/>
    <property type="project" value="TreeGrafter"/>
</dbReference>